<dbReference type="InterPro" id="IPR004393">
    <property type="entry name" value="NadC"/>
</dbReference>
<evidence type="ECO:0000313" key="16">
    <source>
        <dbReference type="Proteomes" id="UP000633619"/>
    </source>
</evidence>
<dbReference type="Gene3D" id="3.20.20.70">
    <property type="entry name" value="Aldolase class I"/>
    <property type="match status" value="1"/>
</dbReference>
<evidence type="ECO:0000313" key="15">
    <source>
        <dbReference type="EMBL" id="MBH8593728.1"/>
    </source>
</evidence>
<keyword evidence="8 12" id="KW-0808">Transferase</keyword>
<dbReference type="PANTHER" id="PTHR32179">
    <property type="entry name" value="NICOTINATE-NUCLEOTIDE PYROPHOSPHORYLASE [CARBOXYLATING]"/>
    <property type="match status" value="1"/>
</dbReference>
<comment type="caution">
    <text evidence="15">The sequence shown here is derived from an EMBL/GenBank/DDBJ whole genome shotgun (WGS) entry which is preliminary data.</text>
</comment>
<dbReference type="UniPathway" id="UPA00253">
    <property type="reaction ID" value="UER00331"/>
</dbReference>
<dbReference type="InterPro" id="IPR037128">
    <property type="entry name" value="Quinolinate_PRibosylTase_N_sf"/>
</dbReference>
<dbReference type="InterPro" id="IPR002638">
    <property type="entry name" value="Quinolinate_PRibosylTrfase_C"/>
</dbReference>
<evidence type="ECO:0000259" key="13">
    <source>
        <dbReference type="Pfam" id="PF01729"/>
    </source>
</evidence>
<dbReference type="FunFam" id="3.90.1170.20:FF:000001">
    <property type="entry name" value="Nicotinate-nucleotide diphosphorylase (Carboxylating)"/>
    <property type="match status" value="1"/>
</dbReference>
<dbReference type="Pfam" id="PF01729">
    <property type="entry name" value="QRPTase_C"/>
    <property type="match status" value="1"/>
</dbReference>
<evidence type="ECO:0000256" key="2">
    <source>
        <dbReference type="ARBA" id="ARBA00004893"/>
    </source>
</evidence>
<sequence length="295" mass="32412">MGGKTQSDPRGDFIVNWIALKQWIREVLNEDIGVGDLTTEALVPEDHQSSCLFIAKQDGVIAGLPVAEAVYRELDPKMKWEWLVREGDRVKKGTAIARITGPTRAILTGERVALNLLQRMSGIATMTRQLVDRLEGLSCQVLDTRKTTPGLRQLEKYAVRVGGGTNHRFGLSHGVMIKDNHIAMAGSLAAAIERARKHVGHMVKIEVEADTLEQVEEILKHDVDAILLDNMDLDTLREAVRLIDGRVWTEASGGITPETIRPIAETGVDAVSLGWLTHSVSALDISLDFGEEASR</sequence>
<dbReference type="RefSeq" id="WP_181731182.1">
    <property type="nucleotide sequence ID" value="NZ_JACEIR010000001.1"/>
</dbReference>
<evidence type="ECO:0000256" key="6">
    <source>
        <dbReference type="ARBA" id="ARBA00022642"/>
    </source>
</evidence>
<gene>
    <name evidence="15" type="primary">nadC</name>
    <name evidence="15" type="ORF">I8U20_00105</name>
</gene>
<feature type="domain" description="Quinolinate phosphoribosyl transferase C-terminal" evidence="13">
    <location>
        <begin position="123"/>
        <end position="288"/>
    </location>
</feature>
<comment type="similarity">
    <text evidence="3 12">Belongs to the NadC/ModD family.</text>
</comment>
<evidence type="ECO:0000256" key="12">
    <source>
        <dbReference type="PIRNR" id="PIRNR006250"/>
    </source>
</evidence>
<dbReference type="InterPro" id="IPR036068">
    <property type="entry name" value="Nicotinate_pribotase-like_C"/>
</dbReference>
<dbReference type="SUPFAM" id="SSF54675">
    <property type="entry name" value="Nicotinate/Quinolinate PRTase N-terminal domain-like"/>
    <property type="match status" value="1"/>
</dbReference>
<organism evidence="15 16">
    <name type="scientific">Thermoactinomyces intermedius</name>
    <dbReference type="NCBI Taxonomy" id="2024"/>
    <lineage>
        <taxon>Bacteria</taxon>
        <taxon>Bacillati</taxon>
        <taxon>Bacillota</taxon>
        <taxon>Bacilli</taxon>
        <taxon>Bacillales</taxon>
        <taxon>Thermoactinomycetaceae</taxon>
        <taxon>Thermoactinomyces</taxon>
    </lineage>
</organism>
<evidence type="ECO:0000256" key="1">
    <source>
        <dbReference type="ARBA" id="ARBA00003237"/>
    </source>
</evidence>
<dbReference type="Proteomes" id="UP000633619">
    <property type="component" value="Unassembled WGS sequence"/>
</dbReference>
<evidence type="ECO:0000256" key="4">
    <source>
        <dbReference type="ARBA" id="ARBA00011218"/>
    </source>
</evidence>
<comment type="pathway">
    <text evidence="2">Cofactor biosynthesis; NAD(+) biosynthesis; nicotinate D-ribonucleotide from quinolinate: step 1/1.</text>
</comment>
<evidence type="ECO:0000256" key="9">
    <source>
        <dbReference type="ARBA" id="ARBA00033102"/>
    </source>
</evidence>
<comment type="subunit">
    <text evidence="4">Hexamer formed by 3 homodimers.</text>
</comment>
<feature type="domain" description="Quinolinate phosphoribosyl transferase N-terminal" evidence="14">
    <location>
        <begin position="36"/>
        <end position="121"/>
    </location>
</feature>
<keyword evidence="16" id="KW-1185">Reference proteome</keyword>
<evidence type="ECO:0000256" key="3">
    <source>
        <dbReference type="ARBA" id="ARBA00009400"/>
    </source>
</evidence>
<evidence type="ECO:0000256" key="11">
    <source>
        <dbReference type="ARBA" id="ARBA00069173"/>
    </source>
</evidence>
<keyword evidence="6" id="KW-0662">Pyridine nucleotide biosynthesis</keyword>
<dbReference type="EMBL" id="JAECVW010000001">
    <property type="protein sequence ID" value="MBH8593728.1"/>
    <property type="molecule type" value="Genomic_DNA"/>
</dbReference>
<reference evidence="15 16" key="1">
    <citation type="submission" date="2020-12" db="EMBL/GenBank/DDBJ databases">
        <title>WGS of Thermoactinomyces spp.</title>
        <authorList>
            <person name="Cheng K."/>
        </authorList>
    </citation>
    <scope>NUCLEOTIDE SEQUENCE [LARGE SCALE GENOMIC DNA]</scope>
    <source>
        <strain evidence="16">CICC 10671\DSM 43846</strain>
    </source>
</reference>
<dbReference type="GO" id="GO:0034213">
    <property type="term" value="P:quinolinate catabolic process"/>
    <property type="evidence" value="ECO:0007669"/>
    <property type="project" value="TreeGrafter"/>
</dbReference>
<dbReference type="AlphaFoldDB" id="A0A8I1DAV3"/>
<dbReference type="GO" id="GO:0004514">
    <property type="term" value="F:nicotinate-nucleotide diphosphorylase (carboxylating) activity"/>
    <property type="evidence" value="ECO:0007669"/>
    <property type="project" value="UniProtKB-EC"/>
</dbReference>
<dbReference type="FunFam" id="3.20.20.70:FF:000030">
    <property type="entry name" value="Nicotinate-nucleotide pyrophosphorylase, carboxylating"/>
    <property type="match status" value="1"/>
</dbReference>
<dbReference type="InterPro" id="IPR027277">
    <property type="entry name" value="NadC/ModD"/>
</dbReference>
<proteinExistence type="inferred from homology"/>
<comment type="catalytic activity">
    <reaction evidence="10">
        <text>nicotinate beta-D-ribonucleotide + CO2 + diphosphate = quinolinate + 5-phospho-alpha-D-ribose 1-diphosphate + 2 H(+)</text>
        <dbReference type="Rhea" id="RHEA:12733"/>
        <dbReference type="ChEBI" id="CHEBI:15378"/>
        <dbReference type="ChEBI" id="CHEBI:16526"/>
        <dbReference type="ChEBI" id="CHEBI:29959"/>
        <dbReference type="ChEBI" id="CHEBI:33019"/>
        <dbReference type="ChEBI" id="CHEBI:57502"/>
        <dbReference type="ChEBI" id="CHEBI:58017"/>
        <dbReference type="EC" id="2.4.2.19"/>
    </reaction>
</comment>
<protein>
    <recommendedName>
        <fullName evidence="11">Probable nicotinate-nucleotide pyrophosphorylase [carboxylating]</fullName>
        <ecNumber evidence="5">2.4.2.19</ecNumber>
    </recommendedName>
    <alternativeName>
        <fullName evidence="9">Quinolinate phosphoribosyltransferase [decarboxylating]</fullName>
    </alternativeName>
</protein>
<comment type="function">
    <text evidence="1">Involved in the catabolism of quinolinic acid (QA).</text>
</comment>
<dbReference type="GO" id="GO:0005737">
    <property type="term" value="C:cytoplasm"/>
    <property type="evidence" value="ECO:0007669"/>
    <property type="project" value="TreeGrafter"/>
</dbReference>
<keyword evidence="7 12" id="KW-0328">Glycosyltransferase</keyword>
<evidence type="ECO:0000259" key="14">
    <source>
        <dbReference type="Pfam" id="PF02749"/>
    </source>
</evidence>
<evidence type="ECO:0000256" key="10">
    <source>
        <dbReference type="ARBA" id="ARBA00047445"/>
    </source>
</evidence>
<dbReference type="SUPFAM" id="SSF51690">
    <property type="entry name" value="Nicotinate/Quinolinate PRTase C-terminal domain-like"/>
    <property type="match status" value="1"/>
</dbReference>
<dbReference type="PIRSF" id="PIRSF006250">
    <property type="entry name" value="NadC_ModD"/>
    <property type="match status" value="1"/>
</dbReference>
<evidence type="ECO:0000256" key="8">
    <source>
        <dbReference type="ARBA" id="ARBA00022679"/>
    </source>
</evidence>
<accession>A0A8I1DAV3</accession>
<dbReference type="Gene3D" id="3.90.1170.20">
    <property type="entry name" value="Quinolinate phosphoribosyl transferase, N-terminal domain"/>
    <property type="match status" value="1"/>
</dbReference>
<evidence type="ECO:0000256" key="7">
    <source>
        <dbReference type="ARBA" id="ARBA00022676"/>
    </source>
</evidence>
<evidence type="ECO:0000256" key="5">
    <source>
        <dbReference type="ARBA" id="ARBA00011944"/>
    </source>
</evidence>
<dbReference type="PANTHER" id="PTHR32179:SF3">
    <property type="entry name" value="NICOTINATE-NUCLEOTIDE PYROPHOSPHORYLASE [CARBOXYLATING]"/>
    <property type="match status" value="1"/>
</dbReference>
<dbReference type="CDD" id="cd01572">
    <property type="entry name" value="QPRTase"/>
    <property type="match status" value="1"/>
</dbReference>
<dbReference type="InterPro" id="IPR013785">
    <property type="entry name" value="Aldolase_TIM"/>
</dbReference>
<dbReference type="InterPro" id="IPR022412">
    <property type="entry name" value="Quinolinate_PRibosylTrfase_N"/>
</dbReference>
<dbReference type="GO" id="GO:0009435">
    <property type="term" value="P:NAD+ biosynthetic process"/>
    <property type="evidence" value="ECO:0007669"/>
    <property type="project" value="UniProtKB-UniPathway"/>
</dbReference>
<dbReference type="EC" id="2.4.2.19" evidence="5"/>
<dbReference type="NCBIfam" id="TIGR00078">
    <property type="entry name" value="nadC"/>
    <property type="match status" value="1"/>
</dbReference>
<name>A0A8I1DAV3_THEIN</name>
<dbReference type="Pfam" id="PF02749">
    <property type="entry name" value="QRPTase_N"/>
    <property type="match status" value="1"/>
</dbReference>